<protein>
    <submittedName>
        <fullName evidence="1">4269_t:CDS:1</fullName>
    </submittedName>
</protein>
<gene>
    <name evidence="1" type="ORF">ACOLOM_LOCUS511</name>
</gene>
<evidence type="ECO:0000313" key="2">
    <source>
        <dbReference type="Proteomes" id="UP000789525"/>
    </source>
</evidence>
<accession>A0ACA9K111</accession>
<comment type="caution">
    <text evidence="1">The sequence shown here is derived from an EMBL/GenBank/DDBJ whole genome shotgun (WGS) entry which is preliminary data.</text>
</comment>
<reference evidence="1" key="1">
    <citation type="submission" date="2021-06" db="EMBL/GenBank/DDBJ databases">
        <authorList>
            <person name="Kallberg Y."/>
            <person name="Tangrot J."/>
            <person name="Rosling A."/>
        </authorList>
    </citation>
    <scope>NUCLEOTIDE SEQUENCE</scope>
    <source>
        <strain evidence="1">CL356</strain>
    </source>
</reference>
<evidence type="ECO:0000313" key="1">
    <source>
        <dbReference type="EMBL" id="CAG8445993.1"/>
    </source>
</evidence>
<proteinExistence type="predicted"/>
<sequence>MTSGSWEPLMSSAALSLFKDEEGRNEHKYSPKGEVKEESLTRYSSWSELKEATLNDDDDCDNDVALTSQGEIKVPPSAAVRFKHDDILCGIYGCNPLKDENGTVKCNECSKKLSPQGFIEHAESCERLRENPVTATVKIPPVHDASANKNTKNNVNTVEFCNPNKKRKRSVNSEVEVMDPSISNKSLSPSGIKPPPEKKQKPKKEEKKKKTTGRNKGPVDLDKHCGVIAPPSNTPCTRSLTCKSHSVALKRAVQGRSQLYDLLLAQYQKKSIGRPQNNGVANKQENGKKDGKNELSEKDEGPIDSEQEVDSVMEALMCSKPQPIVTRQDSYVPPTSSGELYDTNAEKGDNTTVRMIRILDNNAIYDACNFVFETFNKSTLPE</sequence>
<name>A0ACA9K111_9GLOM</name>
<keyword evidence="2" id="KW-1185">Reference proteome</keyword>
<organism evidence="1 2">
    <name type="scientific">Acaulospora colombiana</name>
    <dbReference type="NCBI Taxonomy" id="27376"/>
    <lineage>
        <taxon>Eukaryota</taxon>
        <taxon>Fungi</taxon>
        <taxon>Fungi incertae sedis</taxon>
        <taxon>Mucoromycota</taxon>
        <taxon>Glomeromycotina</taxon>
        <taxon>Glomeromycetes</taxon>
        <taxon>Diversisporales</taxon>
        <taxon>Acaulosporaceae</taxon>
        <taxon>Acaulospora</taxon>
    </lineage>
</organism>
<dbReference type="Proteomes" id="UP000789525">
    <property type="component" value="Unassembled WGS sequence"/>
</dbReference>
<dbReference type="EMBL" id="CAJVPT010000536">
    <property type="protein sequence ID" value="CAG8445993.1"/>
    <property type="molecule type" value="Genomic_DNA"/>
</dbReference>